<feature type="transmembrane region" description="Helical" evidence="1">
    <location>
        <begin position="50"/>
        <end position="80"/>
    </location>
</feature>
<evidence type="ECO:0000313" key="2">
    <source>
        <dbReference type="EMBL" id="PIC13239.1"/>
    </source>
</evidence>
<evidence type="ECO:0000256" key="1">
    <source>
        <dbReference type="SAM" id="Phobius"/>
    </source>
</evidence>
<proteinExistence type="predicted"/>
<accession>A0A2G5SE93</accession>
<keyword evidence="1" id="KW-0812">Transmembrane</keyword>
<keyword evidence="1" id="KW-0472">Membrane</keyword>
<comment type="caution">
    <text evidence="2">The sequence shown here is derived from an EMBL/GenBank/DDBJ whole genome shotgun (WGS) entry which is preliminary data.</text>
</comment>
<keyword evidence="1" id="KW-1133">Transmembrane helix</keyword>
<evidence type="ECO:0000313" key="3">
    <source>
        <dbReference type="Proteomes" id="UP000230233"/>
    </source>
</evidence>
<dbReference type="EMBL" id="PDUG01000014">
    <property type="protein sequence ID" value="PIC13239.1"/>
    <property type="molecule type" value="Genomic_DNA"/>
</dbReference>
<gene>
    <name evidence="2" type="ORF">B9Z55_027884</name>
</gene>
<reference evidence="3" key="1">
    <citation type="submission" date="2017-10" db="EMBL/GenBank/DDBJ databases">
        <title>Rapid genome shrinkage in a self-fertile nematode reveals novel sperm competition proteins.</title>
        <authorList>
            <person name="Yin D."/>
            <person name="Schwarz E.M."/>
            <person name="Thomas C.G."/>
            <person name="Felde R.L."/>
            <person name="Korf I.F."/>
            <person name="Cutter A.D."/>
            <person name="Schartner C.M."/>
            <person name="Ralston E.J."/>
            <person name="Meyer B.J."/>
            <person name="Haag E.S."/>
        </authorList>
    </citation>
    <scope>NUCLEOTIDE SEQUENCE [LARGE SCALE GENOMIC DNA]</scope>
    <source>
        <strain evidence="3">JU1422</strain>
    </source>
</reference>
<keyword evidence="3" id="KW-1185">Reference proteome</keyword>
<sequence>MLNLQNIEWPEESMDFSYGSTYHRHPKNLEKFKTHRTNEYRHFHPDHCPLIIVLVIVVVLGPFVLLIIVLILAGLAYYAIQKILKCLENRRFRAPSRASIGFEMREF</sequence>
<name>A0A2G5SE93_9PELO</name>
<dbReference type="Proteomes" id="UP000230233">
    <property type="component" value="Unassembled WGS sequence"/>
</dbReference>
<organism evidence="2 3">
    <name type="scientific">Caenorhabditis nigoni</name>
    <dbReference type="NCBI Taxonomy" id="1611254"/>
    <lineage>
        <taxon>Eukaryota</taxon>
        <taxon>Metazoa</taxon>
        <taxon>Ecdysozoa</taxon>
        <taxon>Nematoda</taxon>
        <taxon>Chromadorea</taxon>
        <taxon>Rhabditida</taxon>
        <taxon>Rhabditina</taxon>
        <taxon>Rhabditomorpha</taxon>
        <taxon>Rhabditoidea</taxon>
        <taxon>Rhabditidae</taxon>
        <taxon>Peloderinae</taxon>
        <taxon>Caenorhabditis</taxon>
    </lineage>
</organism>
<dbReference type="AlphaFoldDB" id="A0A2G5SE93"/>
<protein>
    <submittedName>
        <fullName evidence="2">Uncharacterized protein</fullName>
    </submittedName>
</protein>